<proteinExistence type="predicted"/>
<dbReference type="InterPro" id="IPR008949">
    <property type="entry name" value="Isoprenoid_synthase_dom_sf"/>
</dbReference>
<accession>A0A2W5R6H3</accession>
<protein>
    <recommendedName>
        <fullName evidence="3">Phytoene synthase</fullName>
    </recommendedName>
</protein>
<gene>
    <name evidence="1" type="ORF">DI544_12325</name>
</gene>
<evidence type="ECO:0000313" key="1">
    <source>
        <dbReference type="EMBL" id="PZQ58970.1"/>
    </source>
</evidence>
<dbReference type="EMBL" id="QFQI01000011">
    <property type="protein sequence ID" value="PZQ58970.1"/>
    <property type="molecule type" value="Genomic_DNA"/>
</dbReference>
<organism evidence="1 2">
    <name type="scientific">Sphingomonas taxi</name>
    <dbReference type="NCBI Taxonomy" id="1549858"/>
    <lineage>
        <taxon>Bacteria</taxon>
        <taxon>Pseudomonadati</taxon>
        <taxon>Pseudomonadota</taxon>
        <taxon>Alphaproteobacteria</taxon>
        <taxon>Sphingomonadales</taxon>
        <taxon>Sphingomonadaceae</taxon>
        <taxon>Sphingomonas</taxon>
    </lineage>
</organism>
<sequence length="216" mass="23159">MPSSDVERALAVRYAPLDAQPGMAALLALDERLGAILRSTREPLIGQMRLTWWHEALAALDTASAPAEPLLQALAQHVVPSIGGAALARLVEGWEPLLEPTLDAAALDEHAGARGSRLFGAMAAVAGMEGAWIADAGRGWALADLARHLSEPAVAAQARRLAREYLPIATNRHWPPRARAIGALVHLARMDIMDAPRPPGHPARTARLLWHRVTGR</sequence>
<dbReference type="InterPro" id="IPR002060">
    <property type="entry name" value="Squ/phyt_synthse"/>
</dbReference>
<name>A0A2W5R6H3_9SPHN</name>
<dbReference type="AlphaFoldDB" id="A0A2W5R6H3"/>
<evidence type="ECO:0000313" key="2">
    <source>
        <dbReference type="Proteomes" id="UP000249229"/>
    </source>
</evidence>
<comment type="caution">
    <text evidence="1">The sequence shown here is derived from an EMBL/GenBank/DDBJ whole genome shotgun (WGS) entry which is preliminary data.</text>
</comment>
<reference evidence="1 2" key="1">
    <citation type="submission" date="2017-08" db="EMBL/GenBank/DDBJ databases">
        <title>Infants hospitalized years apart are colonized by the same room-sourced microbial strains.</title>
        <authorList>
            <person name="Brooks B."/>
            <person name="Olm M.R."/>
            <person name="Firek B.A."/>
            <person name="Baker R."/>
            <person name="Thomas B.C."/>
            <person name="Morowitz M.J."/>
            <person name="Banfield J.F."/>
        </authorList>
    </citation>
    <scope>NUCLEOTIDE SEQUENCE [LARGE SCALE GENOMIC DNA]</scope>
    <source>
        <strain evidence="1">S2_005_001_R1_22</strain>
    </source>
</reference>
<evidence type="ECO:0008006" key="3">
    <source>
        <dbReference type="Google" id="ProtNLM"/>
    </source>
</evidence>
<dbReference type="SUPFAM" id="SSF48576">
    <property type="entry name" value="Terpenoid synthases"/>
    <property type="match status" value="1"/>
</dbReference>
<dbReference type="Proteomes" id="UP000249229">
    <property type="component" value="Unassembled WGS sequence"/>
</dbReference>
<dbReference type="Pfam" id="PF00494">
    <property type="entry name" value="SQS_PSY"/>
    <property type="match status" value="1"/>
</dbReference>